<feature type="compositionally biased region" description="Low complexity" evidence="3">
    <location>
        <begin position="128"/>
        <end position="160"/>
    </location>
</feature>
<organism evidence="6 7">
    <name type="scientific">Saccharopolyspora rectivirgula</name>
    <dbReference type="NCBI Taxonomy" id="28042"/>
    <lineage>
        <taxon>Bacteria</taxon>
        <taxon>Bacillati</taxon>
        <taxon>Actinomycetota</taxon>
        <taxon>Actinomycetes</taxon>
        <taxon>Pseudonocardiales</taxon>
        <taxon>Pseudonocardiaceae</taxon>
        <taxon>Saccharopolyspora</taxon>
    </lineage>
</organism>
<dbReference type="CDD" id="cd00118">
    <property type="entry name" value="LysM"/>
    <property type="match status" value="1"/>
</dbReference>
<comment type="similarity">
    <text evidence="1">Belongs to the transglycosylase family. Rpf subfamily.</text>
</comment>
<dbReference type="Gene3D" id="1.10.530.10">
    <property type="match status" value="1"/>
</dbReference>
<dbReference type="Proteomes" id="UP000031419">
    <property type="component" value="Unassembled WGS sequence"/>
</dbReference>
<dbReference type="STRING" id="28042.GU90_03110"/>
<dbReference type="GO" id="GO:0016787">
    <property type="term" value="F:hydrolase activity"/>
    <property type="evidence" value="ECO:0007669"/>
    <property type="project" value="UniProtKB-KW"/>
</dbReference>
<dbReference type="PANTHER" id="PTHR34700:SF4">
    <property type="entry name" value="PHAGE-LIKE ELEMENT PBSX PROTEIN XKDP"/>
    <property type="match status" value="1"/>
</dbReference>
<gene>
    <name evidence="6" type="ORF">GU90_03110</name>
</gene>
<dbReference type="SUPFAM" id="SSF54106">
    <property type="entry name" value="LysM domain"/>
    <property type="match status" value="1"/>
</dbReference>
<reference evidence="6 7" key="1">
    <citation type="submission" date="2014-06" db="EMBL/GenBank/DDBJ databases">
        <title>Saccharopolyspora rectivirgula DSM-43113 Genome sequencing.</title>
        <authorList>
            <person name="Barrera C."/>
            <person name="Millon L."/>
            <person name="Rognon B."/>
            <person name="Zaugg C."/>
            <person name="Monod M."/>
        </authorList>
    </citation>
    <scope>NUCLEOTIDE SEQUENCE [LARGE SCALE GENOMIC DNA]</scope>
    <source>
        <strain evidence="6 7">DSM 43113</strain>
    </source>
</reference>
<dbReference type="PROSITE" id="PS51782">
    <property type="entry name" value="LYSM"/>
    <property type="match status" value="1"/>
</dbReference>
<dbReference type="CDD" id="cd13925">
    <property type="entry name" value="RPF"/>
    <property type="match status" value="1"/>
</dbReference>
<dbReference type="eggNOG" id="COG1388">
    <property type="taxonomic scope" value="Bacteria"/>
</dbReference>
<dbReference type="PANTHER" id="PTHR34700">
    <property type="entry name" value="POTASSIUM BINDING PROTEIN KBP"/>
    <property type="match status" value="1"/>
</dbReference>
<evidence type="ECO:0000313" key="6">
    <source>
        <dbReference type="EMBL" id="KEI45446.1"/>
    </source>
</evidence>
<keyword evidence="4" id="KW-0732">Signal</keyword>
<dbReference type="Pfam" id="PF06737">
    <property type="entry name" value="Transglycosylas"/>
    <property type="match status" value="1"/>
</dbReference>
<feature type="region of interest" description="Disordered" evidence="3">
    <location>
        <begin position="124"/>
        <end position="173"/>
    </location>
</feature>
<dbReference type="InterPro" id="IPR010618">
    <property type="entry name" value="RPF"/>
</dbReference>
<feature type="signal peptide" evidence="4">
    <location>
        <begin position="1"/>
        <end position="40"/>
    </location>
</feature>
<dbReference type="RefSeq" id="WP_029720036.1">
    <property type="nucleotide sequence ID" value="NZ_JAJUIW010000026.1"/>
</dbReference>
<keyword evidence="7" id="KW-1185">Reference proteome</keyword>
<accession>A0A073B1K9</accession>
<comment type="caution">
    <text evidence="6">The sequence shown here is derived from an EMBL/GenBank/DDBJ whole genome shotgun (WGS) entry which is preliminary data.</text>
</comment>
<dbReference type="OrthoDB" id="1404170at2"/>
<dbReference type="Pfam" id="PF01476">
    <property type="entry name" value="LysM"/>
    <property type="match status" value="1"/>
</dbReference>
<dbReference type="InterPro" id="IPR023346">
    <property type="entry name" value="Lysozyme-like_dom_sf"/>
</dbReference>
<name>A0A073B1K9_9PSEU</name>
<evidence type="ECO:0000313" key="7">
    <source>
        <dbReference type="Proteomes" id="UP000031419"/>
    </source>
</evidence>
<dbReference type="AlphaFoldDB" id="A0A073B1K9"/>
<keyword evidence="2" id="KW-0378">Hydrolase</keyword>
<evidence type="ECO:0000256" key="1">
    <source>
        <dbReference type="ARBA" id="ARBA00010830"/>
    </source>
</evidence>
<dbReference type="SUPFAM" id="SSF53955">
    <property type="entry name" value="Lysozyme-like"/>
    <property type="match status" value="1"/>
</dbReference>
<dbReference type="InterPro" id="IPR052196">
    <property type="entry name" value="Bact_Kbp"/>
</dbReference>
<evidence type="ECO:0000256" key="2">
    <source>
        <dbReference type="ARBA" id="ARBA00022801"/>
    </source>
</evidence>
<evidence type="ECO:0000259" key="5">
    <source>
        <dbReference type="PROSITE" id="PS51782"/>
    </source>
</evidence>
<protein>
    <submittedName>
        <fullName evidence="6">Transglycosylase</fullName>
    </submittedName>
</protein>
<dbReference type="EMBL" id="JNVU01000012">
    <property type="protein sequence ID" value="KEI45446.1"/>
    <property type="molecule type" value="Genomic_DNA"/>
</dbReference>
<evidence type="ECO:0000256" key="3">
    <source>
        <dbReference type="SAM" id="MobiDB-lite"/>
    </source>
</evidence>
<feature type="chain" id="PRO_5001687063" evidence="4">
    <location>
        <begin position="41"/>
        <end position="213"/>
    </location>
</feature>
<evidence type="ECO:0000256" key="4">
    <source>
        <dbReference type="SAM" id="SignalP"/>
    </source>
</evidence>
<dbReference type="SMART" id="SM00257">
    <property type="entry name" value="LysM"/>
    <property type="match status" value="1"/>
</dbReference>
<proteinExistence type="inferred from homology"/>
<feature type="domain" description="LysM" evidence="5">
    <location>
        <begin position="166"/>
        <end position="212"/>
    </location>
</feature>
<dbReference type="InterPro" id="IPR018392">
    <property type="entry name" value="LysM"/>
</dbReference>
<dbReference type="Gene3D" id="3.10.350.10">
    <property type="entry name" value="LysM domain"/>
    <property type="match status" value="1"/>
</dbReference>
<sequence>MARYKGKHRKSSNMGRNAARVAFAGAVMAAPVAIAAPASAADWDLLAQCESSGNWSINTGNGYYGGLQFSQSTWEAFGGTQYAPNAAQASREQQIAIAEKVLAAQGPNAWPGCTAKVNWTSGTTTDVSSGSSSSSSSSSSESSSSSSSSSESSSSQSQSSVKTSGADYTVQPGDTLSAIGQKFGVSYQKIYERNSDVIEDPNLIFPGQKLDIK</sequence>
<dbReference type="InterPro" id="IPR036779">
    <property type="entry name" value="LysM_dom_sf"/>
</dbReference>